<evidence type="ECO:0000256" key="1">
    <source>
        <dbReference type="ARBA" id="ARBA00010718"/>
    </source>
</evidence>
<reference evidence="3 4" key="1">
    <citation type="journal article" date="2023" name="Sci. Data">
        <title>Genome assembly of the Korean intertidal mud-creeper Batillaria attramentaria.</title>
        <authorList>
            <person name="Patra A.K."/>
            <person name="Ho P.T."/>
            <person name="Jun S."/>
            <person name="Lee S.J."/>
            <person name="Kim Y."/>
            <person name="Won Y.J."/>
        </authorList>
    </citation>
    <scope>NUCLEOTIDE SEQUENCE [LARGE SCALE GENOMIC DNA]</scope>
    <source>
        <strain evidence="3">Wonlab-2016</strain>
    </source>
</reference>
<comment type="similarity">
    <text evidence="1">Belongs to the alpha-carbonic anhydrase family.</text>
</comment>
<dbReference type="InterPro" id="IPR036398">
    <property type="entry name" value="CA_dom_sf"/>
</dbReference>
<dbReference type="Proteomes" id="UP001519460">
    <property type="component" value="Unassembled WGS sequence"/>
</dbReference>
<evidence type="ECO:0000259" key="2">
    <source>
        <dbReference type="PROSITE" id="PS51144"/>
    </source>
</evidence>
<dbReference type="Pfam" id="PF00194">
    <property type="entry name" value="Carb_anhydrase"/>
    <property type="match status" value="1"/>
</dbReference>
<sequence length="153" mass="17143">MHVVTYDRFYGSLANAARHPEGLAVLGFFFEIAPEENLAWAPLINSLPRVTDPTTEFDLKEVPLAKLLPDDISEYYRYDGGLTTPPCSEVVTWTVFRQPIRISAKQMAAFRKLKSSDLDPAGNALPLVDNFRPVQDLHGRTISTNFRATMMIG</sequence>
<keyword evidence="4" id="KW-1185">Reference proteome</keyword>
<evidence type="ECO:0000313" key="4">
    <source>
        <dbReference type="Proteomes" id="UP001519460"/>
    </source>
</evidence>
<feature type="domain" description="Alpha-carbonic anhydrase" evidence="2">
    <location>
        <begin position="1"/>
        <end position="146"/>
    </location>
</feature>
<dbReference type="Gene3D" id="3.10.200.10">
    <property type="entry name" value="Alpha carbonic anhydrase"/>
    <property type="match status" value="1"/>
</dbReference>
<organism evidence="3 4">
    <name type="scientific">Batillaria attramentaria</name>
    <dbReference type="NCBI Taxonomy" id="370345"/>
    <lineage>
        <taxon>Eukaryota</taxon>
        <taxon>Metazoa</taxon>
        <taxon>Spiralia</taxon>
        <taxon>Lophotrochozoa</taxon>
        <taxon>Mollusca</taxon>
        <taxon>Gastropoda</taxon>
        <taxon>Caenogastropoda</taxon>
        <taxon>Sorbeoconcha</taxon>
        <taxon>Cerithioidea</taxon>
        <taxon>Batillariidae</taxon>
        <taxon>Batillaria</taxon>
    </lineage>
</organism>
<dbReference type="AlphaFoldDB" id="A0ABD0J8X5"/>
<comment type="caution">
    <text evidence="3">The sequence shown here is derived from an EMBL/GenBank/DDBJ whole genome shotgun (WGS) entry which is preliminary data.</text>
</comment>
<dbReference type="InterPro" id="IPR023561">
    <property type="entry name" value="Carbonic_anhydrase_a-class"/>
</dbReference>
<dbReference type="PANTHER" id="PTHR18952">
    <property type="entry name" value="CARBONIC ANHYDRASE"/>
    <property type="match status" value="1"/>
</dbReference>
<proteinExistence type="inferred from homology"/>
<dbReference type="InterPro" id="IPR001148">
    <property type="entry name" value="CA_dom"/>
</dbReference>
<name>A0ABD0J8X5_9CAEN</name>
<dbReference type="SMART" id="SM01057">
    <property type="entry name" value="Carb_anhydrase"/>
    <property type="match status" value="1"/>
</dbReference>
<accession>A0ABD0J8X5</accession>
<dbReference type="PANTHER" id="PTHR18952:SF124">
    <property type="entry name" value="CARBONIC ANHYDRASE 7"/>
    <property type="match status" value="1"/>
</dbReference>
<gene>
    <name evidence="3" type="ORF">BaRGS_00037481</name>
</gene>
<dbReference type="EMBL" id="JACVVK020000563">
    <property type="protein sequence ID" value="KAK7465943.1"/>
    <property type="molecule type" value="Genomic_DNA"/>
</dbReference>
<evidence type="ECO:0000313" key="3">
    <source>
        <dbReference type="EMBL" id="KAK7465943.1"/>
    </source>
</evidence>
<dbReference type="PROSITE" id="PS51144">
    <property type="entry name" value="ALPHA_CA_2"/>
    <property type="match status" value="1"/>
</dbReference>
<protein>
    <recommendedName>
        <fullName evidence="2">Alpha-carbonic anhydrase domain-containing protein</fullName>
    </recommendedName>
</protein>
<dbReference type="SUPFAM" id="SSF51069">
    <property type="entry name" value="Carbonic anhydrase"/>
    <property type="match status" value="1"/>
</dbReference>